<protein>
    <submittedName>
        <fullName evidence="1">Uncharacterized protein</fullName>
    </submittedName>
</protein>
<reference evidence="1" key="2">
    <citation type="journal article" date="2015" name="Data Brief">
        <title>Shoot transcriptome of the giant reed, Arundo donax.</title>
        <authorList>
            <person name="Barrero R.A."/>
            <person name="Guerrero F.D."/>
            <person name="Moolhuijzen P."/>
            <person name="Goolsby J.A."/>
            <person name="Tidwell J."/>
            <person name="Bellgard S.E."/>
            <person name="Bellgard M.I."/>
        </authorList>
    </citation>
    <scope>NUCLEOTIDE SEQUENCE</scope>
    <source>
        <tissue evidence="1">Shoot tissue taken approximately 20 cm above the soil surface</tissue>
    </source>
</reference>
<proteinExistence type="predicted"/>
<sequence length="14" mass="1506">MLLMAGGMIPVILF</sequence>
<accession>A0A0A9C871</accession>
<organism evidence="1">
    <name type="scientific">Arundo donax</name>
    <name type="common">Giant reed</name>
    <name type="synonym">Donax arundinaceus</name>
    <dbReference type="NCBI Taxonomy" id="35708"/>
    <lineage>
        <taxon>Eukaryota</taxon>
        <taxon>Viridiplantae</taxon>
        <taxon>Streptophyta</taxon>
        <taxon>Embryophyta</taxon>
        <taxon>Tracheophyta</taxon>
        <taxon>Spermatophyta</taxon>
        <taxon>Magnoliopsida</taxon>
        <taxon>Liliopsida</taxon>
        <taxon>Poales</taxon>
        <taxon>Poaceae</taxon>
        <taxon>PACMAD clade</taxon>
        <taxon>Arundinoideae</taxon>
        <taxon>Arundineae</taxon>
        <taxon>Arundo</taxon>
    </lineage>
</organism>
<name>A0A0A9C871_ARUDO</name>
<dbReference type="EMBL" id="GBRH01225391">
    <property type="protein sequence ID" value="JAD72504.1"/>
    <property type="molecule type" value="Transcribed_RNA"/>
</dbReference>
<reference evidence="1" key="1">
    <citation type="submission" date="2014-09" db="EMBL/GenBank/DDBJ databases">
        <authorList>
            <person name="Magalhaes I.L.F."/>
            <person name="Oliveira U."/>
            <person name="Santos F.R."/>
            <person name="Vidigal T.H.D.A."/>
            <person name="Brescovit A.D."/>
            <person name="Santos A.J."/>
        </authorList>
    </citation>
    <scope>NUCLEOTIDE SEQUENCE</scope>
    <source>
        <tissue evidence="1">Shoot tissue taken approximately 20 cm above the soil surface</tissue>
    </source>
</reference>
<evidence type="ECO:0000313" key="1">
    <source>
        <dbReference type="EMBL" id="JAD72504.1"/>
    </source>
</evidence>